<evidence type="ECO:0000313" key="3">
    <source>
        <dbReference type="Proteomes" id="UP001153365"/>
    </source>
</evidence>
<dbReference type="GO" id="GO:0070971">
    <property type="term" value="C:endoplasmic reticulum exit site"/>
    <property type="evidence" value="ECO:0007669"/>
    <property type="project" value="TreeGrafter"/>
</dbReference>
<organism evidence="2 3">
    <name type="scientific">Phakopsora pachyrhizi</name>
    <name type="common">Asian soybean rust disease fungus</name>
    <dbReference type="NCBI Taxonomy" id="170000"/>
    <lineage>
        <taxon>Eukaryota</taxon>
        <taxon>Fungi</taxon>
        <taxon>Dikarya</taxon>
        <taxon>Basidiomycota</taxon>
        <taxon>Pucciniomycotina</taxon>
        <taxon>Pucciniomycetes</taxon>
        <taxon>Pucciniales</taxon>
        <taxon>Phakopsoraceae</taxon>
        <taxon>Phakopsora</taxon>
    </lineage>
</organism>
<keyword evidence="3" id="KW-1185">Reference proteome</keyword>
<feature type="domain" description="Sec23/Sec24 trunk" evidence="1">
    <location>
        <begin position="76"/>
        <end position="190"/>
    </location>
</feature>
<dbReference type="Gene3D" id="3.40.50.410">
    <property type="entry name" value="von Willebrand factor, type A domain"/>
    <property type="match status" value="1"/>
</dbReference>
<evidence type="ECO:0000259" key="1">
    <source>
        <dbReference type="Pfam" id="PF04811"/>
    </source>
</evidence>
<dbReference type="GO" id="GO:0006886">
    <property type="term" value="P:intracellular protein transport"/>
    <property type="evidence" value="ECO:0007669"/>
    <property type="project" value="InterPro"/>
</dbReference>
<protein>
    <recommendedName>
        <fullName evidence="1">Sec23/Sec24 trunk domain-containing protein</fullName>
    </recommendedName>
</protein>
<dbReference type="PANTHER" id="PTHR13803">
    <property type="entry name" value="SEC24-RELATED PROTEIN"/>
    <property type="match status" value="1"/>
</dbReference>
<proteinExistence type="predicted"/>
<dbReference type="InterPro" id="IPR036465">
    <property type="entry name" value="vWFA_dom_sf"/>
</dbReference>
<gene>
    <name evidence="2" type="ORF">PPACK8108_LOCUS13697</name>
</gene>
<name>A0AAV0B747_PHAPC</name>
<comment type="caution">
    <text evidence="2">The sequence shown here is derived from an EMBL/GenBank/DDBJ whole genome shotgun (WGS) entry which is preliminary data.</text>
</comment>
<dbReference type="GO" id="GO:0090110">
    <property type="term" value="P:COPII-coated vesicle cargo loading"/>
    <property type="evidence" value="ECO:0007669"/>
    <property type="project" value="TreeGrafter"/>
</dbReference>
<dbReference type="AlphaFoldDB" id="A0AAV0B747"/>
<dbReference type="GO" id="GO:0000149">
    <property type="term" value="F:SNARE binding"/>
    <property type="evidence" value="ECO:0007669"/>
    <property type="project" value="TreeGrafter"/>
</dbReference>
<dbReference type="EMBL" id="CALTRL010003426">
    <property type="protein sequence ID" value="CAH7681135.1"/>
    <property type="molecule type" value="Genomic_DNA"/>
</dbReference>
<dbReference type="InterPro" id="IPR050550">
    <property type="entry name" value="SEC23_SEC24_subfamily"/>
</dbReference>
<dbReference type="InterPro" id="IPR006896">
    <property type="entry name" value="Sec23/24_trunk_dom"/>
</dbReference>
<dbReference type="Pfam" id="PF04811">
    <property type="entry name" value="Sec23_trunk"/>
    <property type="match status" value="1"/>
</dbReference>
<dbReference type="SUPFAM" id="SSF53300">
    <property type="entry name" value="vWA-like"/>
    <property type="match status" value="1"/>
</dbReference>
<reference evidence="2" key="1">
    <citation type="submission" date="2022-06" db="EMBL/GenBank/DDBJ databases">
        <authorList>
            <consortium name="SYNGENTA / RWTH Aachen University"/>
        </authorList>
    </citation>
    <scope>NUCLEOTIDE SEQUENCE</scope>
</reference>
<dbReference type="GO" id="GO:0030127">
    <property type="term" value="C:COPII vesicle coat"/>
    <property type="evidence" value="ECO:0007669"/>
    <property type="project" value="InterPro"/>
</dbReference>
<sequence>MELSDCQKPNLIPELIFPISTEALSSLPALPESPYSCDENQTELELNVDVKKNQLLQGAFQKKSKILKGINLKMIKVNLLSHIGGKIMVLNASLPTLGPGALKVREDPKILGTAKESTLLQAATGFYKTFAIDCSRSQVSVDMWLFSSVYADVASLSCLPCYTGGNTYFYPAFNAARSEDALKFAHEFGQVLASPIALEAVMRVQAS</sequence>
<dbReference type="GO" id="GO:0008270">
    <property type="term" value="F:zinc ion binding"/>
    <property type="evidence" value="ECO:0007669"/>
    <property type="project" value="TreeGrafter"/>
</dbReference>
<dbReference type="PANTHER" id="PTHR13803:SF39">
    <property type="entry name" value="SECRETORY 24AB, ISOFORM A"/>
    <property type="match status" value="1"/>
</dbReference>
<accession>A0AAV0B747</accession>
<dbReference type="Proteomes" id="UP001153365">
    <property type="component" value="Unassembled WGS sequence"/>
</dbReference>
<evidence type="ECO:0000313" key="2">
    <source>
        <dbReference type="EMBL" id="CAH7681135.1"/>
    </source>
</evidence>